<dbReference type="PANTHER" id="PTHR43840:SF15">
    <property type="entry name" value="MITOCHONDRIAL METAL TRANSPORTER 1-RELATED"/>
    <property type="match status" value="1"/>
</dbReference>
<comment type="similarity">
    <text evidence="2">Belongs to the cation diffusion facilitator (CDF) transporter (TC 2.A.4) family.</text>
</comment>
<evidence type="ECO:0000256" key="2">
    <source>
        <dbReference type="ARBA" id="ARBA00008114"/>
    </source>
</evidence>
<evidence type="ECO:0000256" key="3">
    <source>
        <dbReference type="ARBA" id="ARBA00022448"/>
    </source>
</evidence>
<dbReference type="Gene3D" id="1.20.1510.10">
    <property type="entry name" value="Cation efflux protein transmembrane domain"/>
    <property type="match status" value="1"/>
</dbReference>
<dbReference type="Pfam" id="PF01545">
    <property type="entry name" value="Cation_efflux"/>
    <property type="match status" value="1"/>
</dbReference>
<dbReference type="InterPro" id="IPR058533">
    <property type="entry name" value="Cation_efflux_TM"/>
</dbReference>
<dbReference type="InterPro" id="IPR050291">
    <property type="entry name" value="CDF_Transporter"/>
</dbReference>
<evidence type="ECO:0000256" key="1">
    <source>
        <dbReference type="ARBA" id="ARBA00004141"/>
    </source>
</evidence>
<organism evidence="9 10">
    <name type="scientific">Nocardioides panacihumi</name>
    <dbReference type="NCBI Taxonomy" id="400774"/>
    <lineage>
        <taxon>Bacteria</taxon>
        <taxon>Bacillati</taxon>
        <taxon>Actinomycetota</taxon>
        <taxon>Actinomycetes</taxon>
        <taxon>Propionibacteriales</taxon>
        <taxon>Nocardioidaceae</taxon>
        <taxon>Nocardioides</taxon>
    </lineage>
</organism>
<dbReference type="InterPro" id="IPR002524">
    <property type="entry name" value="Cation_efflux"/>
</dbReference>
<name>A0ABN2R7H6_9ACTN</name>
<feature type="transmembrane region" description="Helical" evidence="7">
    <location>
        <begin position="35"/>
        <end position="54"/>
    </location>
</feature>
<feature type="domain" description="Cation efflux protein transmembrane" evidence="8">
    <location>
        <begin position="6"/>
        <end position="176"/>
    </location>
</feature>
<proteinExistence type="inferred from homology"/>
<dbReference type="InterPro" id="IPR027469">
    <property type="entry name" value="Cation_efflux_TMD_sf"/>
</dbReference>
<reference evidence="9 10" key="1">
    <citation type="journal article" date="2019" name="Int. J. Syst. Evol. Microbiol.">
        <title>The Global Catalogue of Microorganisms (GCM) 10K type strain sequencing project: providing services to taxonomists for standard genome sequencing and annotation.</title>
        <authorList>
            <consortium name="The Broad Institute Genomics Platform"/>
            <consortium name="The Broad Institute Genome Sequencing Center for Infectious Disease"/>
            <person name="Wu L."/>
            <person name="Ma J."/>
        </authorList>
    </citation>
    <scope>NUCLEOTIDE SEQUENCE [LARGE SCALE GENOMIC DNA]</scope>
    <source>
        <strain evidence="9 10">JCM 15309</strain>
    </source>
</reference>
<evidence type="ECO:0000313" key="9">
    <source>
        <dbReference type="EMBL" id="GAA1964899.1"/>
    </source>
</evidence>
<evidence type="ECO:0000256" key="6">
    <source>
        <dbReference type="ARBA" id="ARBA00023136"/>
    </source>
</evidence>
<feature type="transmembrane region" description="Helical" evidence="7">
    <location>
        <begin position="94"/>
        <end position="116"/>
    </location>
</feature>
<comment type="caution">
    <text evidence="9">The sequence shown here is derived from an EMBL/GenBank/DDBJ whole genome shotgun (WGS) entry which is preliminary data.</text>
</comment>
<comment type="subcellular location">
    <subcellularLocation>
        <location evidence="1">Membrane</location>
        <topology evidence="1">Multi-pass membrane protein</topology>
    </subcellularLocation>
</comment>
<dbReference type="EMBL" id="BAAAPB010000002">
    <property type="protein sequence ID" value="GAA1964899.1"/>
    <property type="molecule type" value="Genomic_DNA"/>
</dbReference>
<evidence type="ECO:0000256" key="4">
    <source>
        <dbReference type="ARBA" id="ARBA00022692"/>
    </source>
</evidence>
<dbReference type="NCBIfam" id="TIGR01297">
    <property type="entry name" value="CDF"/>
    <property type="match status" value="1"/>
</dbReference>
<sequence length="184" mass="19314">MRAVGLSLAVLLAAAITQLAVFLVSDSVALLTDVIHNGGDALTAIPLGIAFLLRSQRGERWAGYCVVAVVLASALLALVQVIERFIHPQTPTHLWALLVAGIVGVVGNEIAAVIRWRAGRKLSSPALIADGHHARADGYVSAGIIVSTVFIAVGVPVADPIIGLLISALILHTTWESWVTIRRG</sequence>
<accession>A0ABN2R7H6</accession>
<keyword evidence="6 7" id="KW-0472">Membrane</keyword>
<dbReference type="Proteomes" id="UP001500571">
    <property type="component" value="Unassembled WGS sequence"/>
</dbReference>
<evidence type="ECO:0000313" key="10">
    <source>
        <dbReference type="Proteomes" id="UP001500571"/>
    </source>
</evidence>
<keyword evidence="4 7" id="KW-0812">Transmembrane</keyword>
<evidence type="ECO:0000256" key="5">
    <source>
        <dbReference type="ARBA" id="ARBA00022989"/>
    </source>
</evidence>
<evidence type="ECO:0000256" key="7">
    <source>
        <dbReference type="SAM" id="Phobius"/>
    </source>
</evidence>
<keyword evidence="3" id="KW-0813">Transport</keyword>
<dbReference type="PANTHER" id="PTHR43840">
    <property type="entry name" value="MITOCHONDRIAL METAL TRANSPORTER 1-RELATED"/>
    <property type="match status" value="1"/>
</dbReference>
<evidence type="ECO:0000259" key="8">
    <source>
        <dbReference type="Pfam" id="PF01545"/>
    </source>
</evidence>
<protein>
    <recommendedName>
        <fullName evidence="8">Cation efflux protein transmembrane domain-containing protein</fullName>
    </recommendedName>
</protein>
<keyword evidence="5 7" id="KW-1133">Transmembrane helix</keyword>
<feature type="transmembrane region" description="Helical" evidence="7">
    <location>
        <begin position="61"/>
        <end position="82"/>
    </location>
</feature>
<gene>
    <name evidence="9" type="ORF">GCM10009798_26420</name>
</gene>
<dbReference type="SUPFAM" id="SSF161111">
    <property type="entry name" value="Cation efflux protein transmembrane domain-like"/>
    <property type="match status" value="1"/>
</dbReference>
<keyword evidence="10" id="KW-1185">Reference proteome</keyword>